<evidence type="ECO:0000256" key="2">
    <source>
        <dbReference type="ARBA" id="ARBA00022723"/>
    </source>
</evidence>
<evidence type="ECO:0000256" key="1">
    <source>
        <dbReference type="ARBA" id="ARBA00004170"/>
    </source>
</evidence>
<evidence type="ECO:0000256" key="3">
    <source>
        <dbReference type="ARBA" id="ARBA00022801"/>
    </source>
</evidence>
<dbReference type="FunFam" id="3.60.40.10:FF:000051">
    <property type="entry name" value="Protein phosphatase 2C-like protein"/>
    <property type="match status" value="1"/>
</dbReference>
<comment type="similarity">
    <text evidence="6">Belongs to the PP2C family.</text>
</comment>
<dbReference type="SMART" id="SM00332">
    <property type="entry name" value="PP2Cc"/>
    <property type="match status" value="1"/>
</dbReference>
<dbReference type="Gene3D" id="3.60.40.10">
    <property type="entry name" value="PPM-type phosphatase domain"/>
    <property type="match status" value="1"/>
</dbReference>
<reference evidence="9" key="1">
    <citation type="submission" date="2021-09" db="EMBL/GenBank/DDBJ databases">
        <authorList>
            <consortium name="AG Swart"/>
            <person name="Singh M."/>
            <person name="Singh A."/>
            <person name="Seah K."/>
            <person name="Emmerich C."/>
        </authorList>
    </citation>
    <scope>NUCLEOTIDE SEQUENCE</scope>
    <source>
        <strain evidence="9">ATCC30299</strain>
    </source>
</reference>
<evidence type="ECO:0000313" key="9">
    <source>
        <dbReference type="EMBL" id="CAG9326404.1"/>
    </source>
</evidence>
<dbReference type="GO" id="GO:0004722">
    <property type="term" value="F:protein serine/threonine phosphatase activity"/>
    <property type="evidence" value="ECO:0007669"/>
    <property type="project" value="InterPro"/>
</dbReference>
<organism evidence="9 10">
    <name type="scientific">Blepharisma stoltei</name>
    <dbReference type="NCBI Taxonomy" id="1481888"/>
    <lineage>
        <taxon>Eukaryota</taxon>
        <taxon>Sar</taxon>
        <taxon>Alveolata</taxon>
        <taxon>Ciliophora</taxon>
        <taxon>Postciliodesmatophora</taxon>
        <taxon>Heterotrichea</taxon>
        <taxon>Heterotrichida</taxon>
        <taxon>Blepharismidae</taxon>
        <taxon>Blepharisma</taxon>
    </lineage>
</organism>
<feature type="region of interest" description="Disordered" evidence="7">
    <location>
        <begin position="1"/>
        <end position="62"/>
    </location>
</feature>
<evidence type="ECO:0000256" key="5">
    <source>
        <dbReference type="ARBA" id="ARBA00023136"/>
    </source>
</evidence>
<evidence type="ECO:0000256" key="6">
    <source>
        <dbReference type="RuleBase" id="RU003465"/>
    </source>
</evidence>
<feature type="domain" description="PPM-type phosphatase" evidence="8">
    <location>
        <begin position="156"/>
        <end position="444"/>
    </location>
</feature>
<dbReference type="SUPFAM" id="SSF81606">
    <property type="entry name" value="PP2C-like"/>
    <property type="match status" value="1"/>
</dbReference>
<feature type="compositionally biased region" description="Polar residues" evidence="7">
    <location>
        <begin position="117"/>
        <end position="129"/>
    </location>
</feature>
<evidence type="ECO:0000313" key="10">
    <source>
        <dbReference type="Proteomes" id="UP001162131"/>
    </source>
</evidence>
<feature type="compositionally biased region" description="Low complexity" evidence="7">
    <location>
        <begin position="32"/>
        <end position="44"/>
    </location>
</feature>
<feature type="compositionally biased region" description="Polar residues" evidence="7">
    <location>
        <begin position="83"/>
        <end position="102"/>
    </location>
</feature>
<comment type="subcellular location">
    <subcellularLocation>
        <location evidence="1">Membrane</location>
        <topology evidence="1">Peripheral membrane protein</topology>
    </subcellularLocation>
</comment>
<accession>A0AAU9JMS9</accession>
<keyword evidence="10" id="KW-1185">Reference proteome</keyword>
<dbReference type="InterPro" id="IPR036457">
    <property type="entry name" value="PPM-type-like_dom_sf"/>
</dbReference>
<protein>
    <recommendedName>
        <fullName evidence="8">PPM-type phosphatase domain-containing protein</fullName>
    </recommendedName>
</protein>
<dbReference type="PROSITE" id="PS01032">
    <property type="entry name" value="PPM_1"/>
    <property type="match status" value="1"/>
</dbReference>
<keyword evidence="2" id="KW-0479">Metal-binding</keyword>
<keyword evidence="3 6" id="KW-0378">Hydrolase</keyword>
<dbReference type="InterPro" id="IPR000222">
    <property type="entry name" value="PP2C_BS"/>
</dbReference>
<name>A0AAU9JMS9_9CILI</name>
<evidence type="ECO:0000256" key="4">
    <source>
        <dbReference type="ARBA" id="ARBA00022912"/>
    </source>
</evidence>
<dbReference type="Pfam" id="PF00481">
    <property type="entry name" value="PP2C"/>
    <property type="match status" value="1"/>
</dbReference>
<keyword evidence="5" id="KW-0472">Membrane</keyword>
<feature type="compositionally biased region" description="Basic residues" evidence="7">
    <location>
        <begin position="105"/>
        <end position="116"/>
    </location>
</feature>
<dbReference type="PROSITE" id="PS51746">
    <property type="entry name" value="PPM_2"/>
    <property type="match status" value="1"/>
</dbReference>
<proteinExistence type="inferred from homology"/>
<dbReference type="CDD" id="cd00143">
    <property type="entry name" value="PP2Cc"/>
    <property type="match status" value="1"/>
</dbReference>
<comment type="caution">
    <text evidence="9">The sequence shown here is derived from an EMBL/GenBank/DDBJ whole genome shotgun (WGS) entry which is preliminary data.</text>
</comment>
<dbReference type="InterPro" id="IPR015655">
    <property type="entry name" value="PP2C"/>
</dbReference>
<dbReference type="EMBL" id="CAJZBQ010000040">
    <property type="protein sequence ID" value="CAG9326404.1"/>
    <property type="molecule type" value="Genomic_DNA"/>
</dbReference>
<feature type="region of interest" description="Disordered" evidence="7">
    <location>
        <begin position="83"/>
        <end position="144"/>
    </location>
</feature>
<dbReference type="InterPro" id="IPR001932">
    <property type="entry name" value="PPM-type_phosphatase-like_dom"/>
</dbReference>
<evidence type="ECO:0000259" key="8">
    <source>
        <dbReference type="PROSITE" id="PS51746"/>
    </source>
</evidence>
<dbReference type="Proteomes" id="UP001162131">
    <property type="component" value="Unassembled WGS sequence"/>
</dbReference>
<dbReference type="PANTHER" id="PTHR47992">
    <property type="entry name" value="PROTEIN PHOSPHATASE"/>
    <property type="match status" value="1"/>
</dbReference>
<keyword evidence="4 6" id="KW-0904">Protein phosphatase</keyword>
<evidence type="ECO:0000256" key="7">
    <source>
        <dbReference type="SAM" id="MobiDB-lite"/>
    </source>
</evidence>
<gene>
    <name evidence="9" type="ORF">BSTOLATCC_MIC40831</name>
</gene>
<dbReference type="AlphaFoldDB" id="A0AAU9JMS9"/>
<dbReference type="GO" id="GO:0016020">
    <property type="term" value="C:membrane"/>
    <property type="evidence" value="ECO:0007669"/>
    <property type="project" value="UniProtKB-SubCell"/>
</dbReference>
<dbReference type="GO" id="GO:0046872">
    <property type="term" value="F:metal ion binding"/>
    <property type="evidence" value="ECO:0007669"/>
    <property type="project" value="UniProtKB-KW"/>
</dbReference>
<sequence length="449" mass="49730">MASKNLIPRKSNARPITPGSRIQSSSKKENTPSKNPYSSSNKNTLGPRHRPSYSHSSAPSSLDAITDRIAQLLKDDFLKNPSKTATDNFTHNHNPPKTSTPKGSDKKKAKSARHSRTSSLAERPSSLNTLRKLEPEKTHRRKFSLETNTNIPLISQVSFSTNKGYIPENPGKTNQDNHFEFTNFANRSDMHLFGVCDGHGFYGGEVSGFVKKRLPELLANDPNLYTSPKKAIIASILRCNSDLQDLEIDINFSGTTLIMVLIKGTTLFCANVGDSRALIARQVNDTSNTTASGRHWMSIVLSRDHKPDEKDESARILHCGGRIESYQDEHGNPLGPARVWLKHQDLPGLAMSRSLGDGVASSVGVICDPEILEFNMTPEDKFICLGSDGIFEFIPNEDIVKIVVPHWRLQDSDGACKALAKEAHNRWCKEEEVIDDITCICVFLNVLKA</sequence>